<proteinExistence type="predicted"/>
<sequence>MIRAIPSNASDNIYCTLLAQSAVHGAMAGFTGFTVGPVNSRHAYIPINVYNPLYGMRMIIILGIGDLRNLAAVACGIKEAFEGCRVTETTNTVNMTGRMWARLLASTNQPSFVNHQTVRERVDKETIDAINNMKINST</sequence>
<dbReference type="InterPro" id="IPR050929">
    <property type="entry name" value="PFKA"/>
</dbReference>
<accession>A0A9J5ZX61</accession>
<comment type="caution">
    <text evidence="2">The sequence shown here is derived from an EMBL/GenBank/DDBJ whole genome shotgun (WGS) entry which is preliminary data.</text>
</comment>
<keyword evidence="3" id="KW-1185">Reference proteome</keyword>
<evidence type="ECO:0000313" key="2">
    <source>
        <dbReference type="EMBL" id="KAG5616540.1"/>
    </source>
</evidence>
<dbReference type="OrthoDB" id="537915at2759"/>
<dbReference type="PANTHER" id="PTHR45770">
    <property type="entry name" value="ATP-DEPENDENT 6-PHOSPHOFRUCTOKINASE 1"/>
    <property type="match status" value="1"/>
</dbReference>
<dbReference type="SUPFAM" id="SSF53784">
    <property type="entry name" value="Phosphofructokinase"/>
    <property type="match status" value="1"/>
</dbReference>
<dbReference type="GO" id="GO:0003872">
    <property type="term" value="F:6-phosphofructokinase activity"/>
    <property type="evidence" value="ECO:0007669"/>
    <property type="project" value="InterPro"/>
</dbReference>
<dbReference type="InterPro" id="IPR035966">
    <property type="entry name" value="PKF_sf"/>
</dbReference>
<evidence type="ECO:0000256" key="1">
    <source>
        <dbReference type="ARBA" id="ARBA00022533"/>
    </source>
</evidence>
<protein>
    <recommendedName>
        <fullName evidence="4">Phosphofructokinase</fullName>
    </recommendedName>
</protein>
<gene>
    <name evidence="2" type="ORF">H5410_016364</name>
</gene>
<evidence type="ECO:0000313" key="3">
    <source>
        <dbReference type="Proteomes" id="UP000824120"/>
    </source>
</evidence>
<dbReference type="Proteomes" id="UP000824120">
    <property type="component" value="Chromosome 3"/>
</dbReference>
<keyword evidence="1" id="KW-0021">Allosteric enzyme</keyword>
<reference evidence="2 3" key="1">
    <citation type="submission" date="2020-09" db="EMBL/GenBank/DDBJ databases">
        <title>De no assembly of potato wild relative species, Solanum commersonii.</title>
        <authorList>
            <person name="Cho K."/>
        </authorList>
    </citation>
    <scope>NUCLEOTIDE SEQUENCE [LARGE SCALE GENOMIC DNA]</scope>
    <source>
        <strain evidence="2">LZ3.2</strain>
        <tissue evidence="2">Leaf</tissue>
    </source>
</reference>
<dbReference type="AlphaFoldDB" id="A0A9J5ZX61"/>
<dbReference type="EMBL" id="JACXVP010000003">
    <property type="protein sequence ID" value="KAG5616540.1"/>
    <property type="molecule type" value="Genomic_DNA"/>
</dbReference>
<evidence type="ECO:0008006" key="4">
    <source>
        <dbReference type="Google" id="ProtNLM"/>
    </source>
</evidence>
<name>A0A9J5ZX61_SOLCO</name>
<organism evidence="2 3">
    <name type="scientific">Solanum commersonii</name>
    <name type="common">Commerson's wild potato</name>
    <name type="synonym">Commerson's nightshade</name>
    <dbReference type="NCBI Taxonomy" id="4109"/>
    <lineage>
        <taxon>Eukaryota</taxon>
        <taxon>Viridiplantae</taxon>
        <taxon>Streptophyta</taxon>
        <taxon>Embryophyta</taxon>
        <taxon>Tracheophyta</taxon>
        <taxon>Spermatophyta</taxon>
        <taxon>Magnoliopsida</taxon>
        <taxon>eudicotyledons</taxon>
        <taxon>Gunneridae</taxon>
        <taxon>Pentapetalae</taxon>
        <taxon>asterids</taxon>
        <taxon>lamiids</taxon>
        <taxon>Solanales</taxon>
        <taxon>Solanaceae</taxon>
        <taxon>Solanoideae</taxon>
        <taxon>Solaneae</taxon>
        <taxon>Solanum</taxon>
    </lineage>
</organism>